<reference evidence="5" key="1">
    <citation type="submission" date="2021-01" db="EMBL/GenBank/DDBJ databases">
        <title>Whole genome shotgun sequence of Verrucosispora sediminis NBRC 107745.</title>
        <authorList>
            <person name="Komaki H."/>
            <person name="Tamura T."/>
        </authorList>
    </citation>
    <scope>NUCLEOTIDE SEQUENCE</scope>
    <source>
        <strain evidence="5">NBRC 107745</strain>
    </source>
</reference>
<dbReference type="Pfam" id="PF00393">
    <property type="entry name" value="6PGD"/>
    <property type="match status" value="1"/>
</dbReference>
<keyword evidence="2" id="KW-0560">Oxidoreductase</keyword>
<dbReference type="SUPFAM" id="SSF48179">
    <property type="entry name" value="6-phosphogluconate dehydrogenase C-terminal domain-like"/>
    <property type="match status" value="1"/>
</dbReference>
<comment type="similarity">
    <text evidence="1">Belongs to the 6-phosphogluconate dehydrogenase family.</text>
</comment>
<dbReference type="NCBIfam" id="TIGR00872">
    <property type="entry name" value="gnd_rel"/>
    <property type="match status" value="1"/>
</dbReference>
<organism evidence="5 6">
    <name type="scientific">Micromonospora sediminimaris</name>
    <dbReference type="NCBI Taxonomy" id="547162"/>
    <lineage>
        <taxon>Bacteria</taxon>
        <taxon>Bacillati</taxon>
        <taxon>Actinomycetota</taxon>
        <taxon>Actinomycetes</taxon>
        <taxon>Micromonosporales</taxon>
        <taxon>Micromonosporaceae</taxon>
        <taxon>Micromonospora</taxon>
    </lineage>
</organism>
<dbReference type="OrthoDB" id="9804542at2"/>
<dbReference type="EMBL" id="BOPD01000016">
    <property type="protein sequence ID" value="GIJ33738.1"/>
    <property type="molecule type" value="Genomic_DNA"/>
</dbReference>
<sequence>MQLGLVGLGRMGGNMRERLRTAGHEVVGLDHNLERSDVASMAELAEKLDTPRAVWVMVPAAVTDATIDEVAAVLDEGDLIIDGGNSRFSDDAPRAERLHERGIGYVDVGVSGGVWGRQNGYGLMVGGAQEHVDRLMPIFDALKPDGEYGFVHAGPVGAGHYAKMVHNGIEYGLMHAYAEGYELMAASELVTNVPGVIKSWREGTVVRSWLLDLLDRALDEDPELTQLSDYTEDTGEGRWTVDEAVRLAVPLNVITASLFARFSSRQDDSPALKAVSALRQQFGGHAVRKP</sequence>
<dbReference type="Gene3D" id="1.10.1040.10">
    <property type="entry name" value="N-(1-d-carboxylethyl)-l-norvaline Dehydrogenase, domain 2"/>
    <property type="match status" value="1"/>
</dbReference>
<dbReference type="GO" id="GO:0019521">
    <property type="term" value="P:D-gluconate metabolic process"/>
    <property type="evidence" value="ECO:0007669"/>
    <property type="project" value="UniProtKB-KW"/>
</dbReference>
<protein>
    <submittedName>
        <fullName evidence="5">6-phosphogluconate dehydrogenase Gnd</fullName>
    </submittedName>
</protein>
<dbReference type="RefSeq" id="WP_093409302.1">
    <property type="nucleotide sequence ID" value="NZ_BOPD01000016.1"/>
</dbReference>
<feature type="domain" description="6-phosphogluconate dehydrogenase C-terminal" evidence="4">
    <location>
        <begin position="159"/>
        <end position="286"/>
    </location>
</feature>
<dbReference type="PANTHER" id="PTHR11811">
    <property type="entry name" value="6-PHOSPHOGLUCONATE DEHYDROGENASE"/>
    <property type="match status" value="1"/>
</dbReference>
<dbReference type="GO" id="GO:0004616">
    <property type="term" value="F:phosphogluconate dehydrogenase (decarboxylating) activity"/>
    <property type="evidence" value="ECO:0007669"/>
    <property type="project" value="InterPro"/>
</dbReference>
<dbReference type="Gene3D" id="3.40.50.720">
    <property type="entry name" value="NAD(P)-binding Rossmann-like Domain"/>
    <property type="match status" value="1"/>
</dbReference>
<dbReference type="SMART" id="SM01350">
    <property type="entry name" value="6PGD"/>
    <property type="match status" value="1"/>
</dbReference>
<accession>A0A9W5XLG7</accession>
<dbReference type="GO" id="GO:0050661">
    <property type="term" value="F:NADP binding"/>
    <property type="evidence" value="ECO:0007669"/>
    <property type="project" value="InterPro"/>
</dbReference>
<evidence type="ECO:0000256" key="1">
    <source>
        <dbReference type="ARBA" id="ARBA00008419"/>
    </source>
</evidence>
<dbReference type="InterPro" id="IPR013328">
    <property type="entry name" value="6PGD_dom2"/>
</dbReference>
<dbReference type="InterPro" id="IPR004849">
    <property type="entry name" value="6DGDH_YqeC"/>
</dbReference>
<keyword evidence="3" id="KW-0311">Gluconate utilization</keyword>
<dbReference type="InterPro" id="IPR036291">
    <property type="entry name" value="NAD(P)-bd_dom_sf"/>
</dbReference>
<keyword evidence="6" id="KW-1185">Reference proteome</keyword>
<dbReference type="PRINTS" id="PR00076">
    <property type="entry name" value="6PGDHDRGNASE"/>
</dbReference>
<dbReference type="Proteomes" id="UP000607311">
    <property type="component" value="Unassembled WGS sequence"/>
</dbReference>
<dbReference type="NCBIfam" id="NF007161">
    <property type="entry name" value="PRK09599.1"/>
    <property type="match status" value="1"/>
</dbReference>
<dbReference type="SUPFAM" id="SSF51735">
    <property type="entry name" value="NAD(P)-binding Rossmann-fold domains"/>
    <property type="match status" value="1"/>
</dbReference>
<proteinExistence type="inferred from homology"/>
<evidence type="ECO:0000313" key="5">
    <source>
        <dbReference type="EMBL" id="GIJ33738.1"/>
    </source>
</evidence>
<evidence type="ECO:0000259" key="4">
    <source>
        <dbReference type="SMART" id="SM01350"/>
    </source>
</evidence>
<dbReference type="InterPro" id="IPR006183">
    <property type="entry name" value="Pgluconate_DH"/>
</dbReference>
<dbReference type="AlphaFoldDB" id="A0A9W5XLG7"/>
<evidence type="ECO:0000313" key="6">
    <source>
        <dbReference type="Proteomes" id="UP000607311"/>
    </source>
</evidence>
<dbReference type="InterPro" id="IPR008927">
    <property type="entry name" value="6-PGluconate_DH-like_C_sf"/>
</dbReference>
<dbReference type="GO" id="GO:0006098">
    <property type="term" value="P:pentose-phosphate shunt"/>
    <property type="evidence" value="ECO:0007669"/>
    <property type="project" value="InterPro"/>
</dbReference>
<dbReference type="InterPro" id="IPR006115">
    <property type="entry name" value="6PGDH_NADP-bd"/>
</dbReference>
<dbReference type="InterPro" id="IPR006114">
    <property type="entry name" value="6PGDH_C"/>
</dbReference>
<comment type="caution">
    <text evidence="5">The sequence shown here is derived from an EMBL/GenBank/DDBJ whole genome shotgun (WGS) entry which is preliminary data.</text>
</comment>
<evidence type="ECO:0000256" key="3">
    <source>
        <dbReference type="ARBA" id="ARBA00023064"/>
    </source>
</evidence>
<dbReference type="Pfam" id="PF03446">
    <property type="entry name" value="NAD_binding_2"/>
    <property type="match status" value="1"/>
</dbReference>
<gene>
    <name evidence="5" type="primary">gnD</name>
    <name evidence="5" type="ORF">Vse01_28860</name>
</gene>
<evidence type="ECO:0000256" key="2">
    <source>
        <dbReference type="ARBA" id="ARBA00023002"/>
    </source>
</evidence>
<name>A0A9W5XLG7_9ACTN</name>